<evidence type="ECO:0000256" key="1">
    <source>
        <dbReference type="SAM" id="MobiDB-lite"/>
    </source>
</evidence>
<name>A0A5C3KB77_COPMA</name>
<proteinExistence type="predicted"/>
<gene>
    <name evidence="2" type="ORF">FA15DRAFT_710991</name>
</gene>
<dbReference type="AlphaFoldDB" id="A0A5C3KB77"/>
<organism evidence="2 3">
    <name type="scientific">Coprinopsis marcescibilis</name>
    <name type="common">Agaric fungus</name>
    <name type="synonym">Psathyrella marcescibilis</name>
    <dbReference type="NCBI Taxonomy" id="230819"/>
    <lineage>
        <taxon>Eukaryota</taxon>
        <taxon>Fungi</taxon>
        <taxon>Dikarya</taxon>
        <taxon>Basidiomycota</taxon>
        <taxon>Agaricomycotina</taxon>
        <taxon>Agaricomycetes</taxon>
        <taxon>Agaricomycetidae</taxon>
        <taxon>Agaricales</taxon>
        <taxon>Agaricineae</taxon>
        <taxon>Psathyrellaceae</taxon>
        <taxon>Coprinopsis</taxon>
    </lineage>
</organism>
<evidence type="ECO:0000313" key="2">
    <source>
        <dbReference type="EMBL" id="TFK17260.1"/>
    </source>
</evidence>
<reference evidence="2 3" key="1">
    <citation type="journal article" date="2019" name="Nat. Ecol. Evol.">
        <title>Megaphylogeny resolves global patterns of mushroom evolution.</title>
        <authorList>
            <person name="Varga T."/>
            <person name="Krizsan K."/>
            <person name="Foldi C."/>
            <person name="Dima B."/>
            <person name="Sanchez-Garcia M."/>
            <person name="Sanchez-Ramirez S."/>
            <person name="Szollosi G.J."/>
            <person name="Szarkandi J.G."/>
            <person name="Papp V."/>
            <person name="Albert L."/>
            <person name="Andreopoulos W."/>
            <person name="Angelini C."/>
            <person name="Antonin V."/>
            <person name="Barry K.W."/>
            <person name="Bougher N.L."/>
            <person name="Buchanan P."/>
            <person name="Buyck B."/>
            <person name="Bense V."/>
            <person name="Catcheside P."/>
            <person name="Chovatia M."/>
            <person name="Cooper J."/>
            <person name="Damon W."/>
            <person name="Desjardin D."/>
            <person name="Finy P."/>
            <person name="Geml J."/>
            <person name="Haridas S."/>
            <person name="Hughes K."/>
            <person name="Justo A."/>
            <person name="Karasinski D."/>
            <person name="Kautmanova I."/>
            <person name="Kiss B."/>
            <person name="Kocsube S."/>
            <person name="Kotiranta H."/>
            <person name="LaButti K.M."/>
            <person name="Lechner B.E."/>
            <person name="Liimatainen K."/>
            <person name="Lipzen A."/>
            <person name="Lukacs Z."/>
            <person name="Mihaltcheva S."/>
            <person name="Morgado L.N."/>
            <person name="Niskanen T."/>
            <person name="Noordeloos M.E."/>
            <person name="Ohm R.A."/>
            <person name="Ortiz-Santana B."/>
            <person name="Ovrebo C."/>
            <person name="Racz N."/>
            <person name="Riley R."/>
            <person name="Savchenko A."/>
            <person name="Shiryaev A."/>
            <person name="Soop K."/>
            <person name="Spirin V."/>
            <person name="Szebenyi C."/>
            <person name="Tomsovsky M."/>
            <person name="Tulloss R.E."/>
            <person name="Uehling J."/>
            <person name="Grigoriev I.V."/>
            <person name="Vagvolgyi C."/>
            <person name="Papp T."/>
            <person name="Martin F.M."/>
            <person name="Miettinen O."/>
            <person name="Hibbett D.S."/>
            <person name="Nagy L.G."/>
        </authorList>
    </citation>
    <scope>NUCLEOTIDE SEQUENCE [LARGE SCALE GENOMIC DNA]</scope>
    <source>
        <strain evidence="2 3">CBS 121175</strain>
    </source>
</reference>
<accession>A0A5C3KB77</accession>
<dbReference type="Proteomes" id="UP000307440">
    <property type="component" value="Unassembled WGS sequence"/>
</dbReference>
<keyword evidence="3" id="KW-1185">Reference proteome</keyword>
<dbReference type="OrthoDB" id="3059344at2759"/>
<feature type="region of interest" description="Disordered" evidence="1">
    <location>
        <begin position="1"/>
        <end position="33"/>
    </location>
</feature>
<evidence type="ECO:0000313" key="3">
    <source>
        <dbReference type="Proteomes" id="UP000307440"/>
    </source>
</evidence>
<dbReference type="EMBL" id="ML210542">
    <property type="protein sequence ID" value="TFK17260.1"/>
    <property type="molecule type" value="Genomic_DNA"/>
</dbReference>
<sequence length="318" mass="35330">MTLAAPTNHNKNPPPSTPQQSKPQLAPFSPRKPMTLSFTPKCQTGARLLNEFPVGCCLIVRGAGLSKSNPNPVAIIEAAISKTRVKYPTSPAIVDTPLQVNPFPSNSRTQPSKSLSAYIQLAREARGDRLEGQEDEPRIDLLEEWRHALMLEHPEWEVKWAPAKFGKDKQPSVRFPEITGSAREETPETASARTAVLKWLDAKGYTLTESFLSKGGLICTLRDYRHADDIIALENIIINPALKIKVTPVKQIEIENAFEMIILAIPNADYKGIESSILEWIATQSLDEDDNPTLVDHRTARTEPNAIIFHLTSWAATR</sequence>
<protein>
    <submittedName>
        <fullName evidence="2">Uncharacterized protein</fullName>
    </submittedName>
</protein>